<name>A0A7V5PNH4_CALAY</name>
<sequence>MVRFFRNLTQTSRRSFYRDRFYNWNNTIRTWREIQSRALKICGRGGKGHLRATGERHWNRKGRWE</sequence>
<reference evidence="1" key="1">
    <citation type="journal article" date="2020" name="mSystems">
        <title>Genome- and Community-Level Interaction Insights into Carbon Utilization and Element Cycling Functions of Hydrothermarchaeota in Hydrothermal Sediment.</title>
        <authorList>
            <person name="Zhou Z."/>
            <person name="Liu Y."/>
            <person name="Xu W."/>
            <person name="Pan J."/>
            <person name="Luo Z.H."/>
            <person name="Li M."/>
        </authorList>
    </citation>
    <scope>NUCLEOTIDE SEQUENCE [LARGE SCALE GENOMIC DNA]</scope>
    <source>
        <strain evidence="1">HyVt-527</strain>
    </source>
</reference>
<dbReference type="Proteomes" id="UP000886124">
    <property type="component" value="Unassembled WGS sequence"/>
</dbReference>
<protein>
    <submittedName>
        <fullName evidence="1">Uncharacterized protein</fullName>
    </submittedName>
</protein>
<dbReference type="EMBL" id="DROD01000217">
    <property type="protein sequence ID" value="HHJ52176.1"/>
    <property type="molecule type" value="Genomic_DNA"/>
</dbReference>
<gene>
    <name evidence="1" type="ORF">ENJ89_03180</name>
</gene>
<accession>A0A7V5PNH4</accession>
<proteinExistence type="predicted"/>
<dbReference type="AlphaFoldDB" id="A0A7V5PNH4"/>
<evidence type="ECO:0000313" key="1">
    <source>
        <dbReference type="EMBL" id="HHJ52176.1"/>
    </source>
</evidence>
<organism evidence="1">
    <name type="scientific">Caldithrix abyssi</name>
    <dbReference type="NCBI Taxonomy" id="187145"/>
    <lineage>
        <taxon>Bacteria</taxon>
        <taxon>Pseudomonadati</taxon>
        <taxon>Calditrichota</taxon>
        <taxon>Calditrichia</taxon>
        <taxon>Calditrichales</taxon>
        <taxon>Calditrichaceae</taxon>
        <taxon>Caldithrix</taxon>
    </lineage>
</organism>
<comment type="caution">
    <text evidence="1">The sequence shown here is derived from an EMBL/GenBank/DDBJ whole genome shotgun (WGS) entry which is preliminary data.</text>
</comment>